<dbReference type="EMBL" id="CADCXU010015874">
    <property type="protein sequence ID" value="CAB0005084.1"/>
    <property type="molecule type" value="Genomic_DNA"/>
</dbReference>
<protein>
    <submittedName>
        <fullName evidence="1">Uncharacterized protein</fullName>
    </submittedName>
</protein>
<gene>
    <name evidence="1" type="ORF">NTEN_LOCUS10561</name>
</gene>
<feature type="non-terminal residue" evidence="1">
    <location>
        <position position="52"/>
    </location>
</feature>
<dbReference type="AlphaFoldDB" id="A0A6H5GM98"/>
<organism evidence="1 2">
    <name type="scientific">Nesidiocoris tenuis</name>
    <dbReference type="NCBI Taxonomy" id="355587"/>
    <lineage>
        <taxon>Eukaryota</taxon>
        <taxon>Metazoa</taxon>
        <taxon>Ecdysozoa</taxon>
        <taxon>Arthropoda</taxon>
        <taxon>Hexapoda</taxon>
        <taxon>Insecta</taxon>
        <taxon>Pterygota</taxon>
        <taxon>Neoptera</taxon>
        <taxon>Paraneoptera</taxon>
        <taxon>Hemiptera</taxon>
        <taxon>Heteroptera</taxon>
        <taxon>Panheteroptera</taxon>
        <taxon>Cimicomorpha</taxon>
        <taxon>Miridae</taxon>
        <taxon>Dicyphina</taxon>
        <taxon>Nesidiocoris</taxon>
    </lineage>
</organism>
<accession>A0A6H5GM98</accession>
<name>A0A6H5GM98_9HEMI</name>
<dbReference type="Proteomes" id="UP000479000">
    <property type="component" value="Unassembled WGS sequence"/>
</dbReference>
<keyword evidence="2" id="KW-1185">Reference proteome</keyword>
<evidence type="ECO:0000313" key="2">
    <source>
        <dbReference type="Proteomes" id="UP000479000"/>
    </source>
</evidence>
<proteinExistence type="predicted"/>
<evidence type="ECO:0000313" key="1">
    <source>
        <dbReference type="EMBL" id="CAB0005084.1"/>
    </source>
</evidence>
<sequence length="52" mass="5794">MLRKIVVEQINILPIVSNCAICPIVPLATSVKGRNLKCMKVRCASTGRQLWQ</sequence>
<reference evidence="1 2" key="1">
    <citation type="submission" date="2020-02" db="EMBL/GenBank/DDBJ databases">
        <authorList>
            <person name="Ferguson B K."/>
        </authorList>
    </citation>
    <scope>NUCLEOTIDE SEQUENCE [LARGE SCALE GENOMIC DNA]</scope>
</reference>